<evidence type="ECO:0000256" key="1">
    <source>
        <dbReference type="ARBA" id="ARBA00004496"/>
    </source>
</evidence>
<dbReference type="EMBL" id="PEXX01000055">
    <property type="protein sequence ID" value="PIU10304.1"/>
    <property type="molecule type" value="Genomic_DNA"/>
</dbReference>
<evidence type="ECO:0000256" key="6">
    <source>
        <dbReference type="ARBA" id="ARBA00022723"/>
    </source>
</evidence>
<evidence type="ECO:0000256" key="8">
    <source>
        <dbReference type="ARBA" id="ARBA00022840"/>
    </source>
</evidence>
<evidence type="ECO:0000256" key="4">
    <source>
        <dbReference type="ARBA" id="ARBA00022490"/>
    </source>
</evidence>
<dbReference type="AlphaFoldDB" id="A0A2M6XRM6"/>
<keyword evidence="9" id="KW-0460">Magnesium</keyword>
<keyword evidence="11" id="KW-0808">Transferase</keyword>
<dbReference type="Pfam" id="PF02367">
    <property type="entry name" value="TsaE"/>
    <property type="match status" value="1"/>
</dbReference>
<comment type="subcellular location">
    <subcellularLocation>
        <location evidence="1">Cytoplasm</location>
    </subcellularLocation>
</comment>
<dbReference type="Gene3D" id="3.40.50.300">
    <property type="entry name" value="P-loop containing nucleotide triphosphate hydrolases"/>
    <property type="match status" value="1"/>
</dbReference>
<evidence type="ECO:0000256" key="9">
    <source>
        <dbReference type="ARBA" id="ARBA00022842"/>
    </source>
</evidence>
<comment type="caution">
    <text evidence="11">The sequence shown here is derived from an EMBL/GenBank/DDBJ whole genome shotgun (WGS) entry which is preliminary data.</text>
</comment>
<evidence type="ECO:0000256" key="2">
    <source>
        <dbReference type="ARBA" id="ARBA00007599"/>
    </source>
</evidence>
<keyword evidence="8" id="KW-0067">ATP-binding</keyword>
<dbReference type="InterPro" id="IPR003442">
    <property type="entry name" value="T6A_TsaE"/>
</dbReference>
<dbReference type="GO" id="GO:0005737">
    <property type="term" value="C:cytoplasm"/>
    <property type="evidence" value="ECO:0007669"/>
    <property type="project" value="UniProtKB-SubCell"/>
</dbReference>
<keyword evidence="6" id="KW-0479">Metal-binding</keyword>
<evidence type="ECO:0000256" key="7">
    <source>
        <dbReference type="ARBA" id="ARBA00022741"/>
    </source>
</evidence>
<dbReference type="InterPro" id="IPR027417">
    <property type="entry name" value="P-loop_NTPase"/>
</dbReference>
<reference evidence="12" key="1">
    <citation type="submission" date="2017-09" db="EMBL/GenBank/DDBJ databases">
        <title>Depth-based differentiation of microbial function through sediment-hosted aquifers and enrichment of novel symbionts in the deep terrestrial subsurface.</title>
        <authorList>
            <person name="Probst A.J."/>
            <person name="Ladd B."/>
            <person name="Jarett J.K."/>
            <person name="Geller-Mcgrath D.E."/>
            <person name="Sieber C.M.K."/>
            <person name="Emerson J.B."/>
            <person name="Anantharaman K."/>
            <person name="Thomas B.C."/>
            <person name="Malmstrom R."/>
            <person name="Stieglmeier M."/>
            <person name="Klingl A."/>
            <person name="Woyke T."/>
            <person name="Ryan C.M."/>
            <person name="Banfield J.F."/>
        </authorList>
    </citation>
    <scope>NUCLEOTIDE SEQUENCE [LARGE SCALE GENOMIC DNA]</scope>
</reference>
<sequence>MVVKNLLATQSEKETTAFGRKFAGELKGAVVFGLTGDLGTGKTQFVKGLAKGLGVKENITSPTFVLMRTYRLKGKIENFVHIDCYRISSSDELLNFGLKEYIEEGKSIIAIEWAEKIKDILCIDTVWINFWHGGRENERRLEFKNLTIFKK</sequence>
<dbReference type="Proteomes" id="UP000230586">
    <property type="component" value="Unassembled WGS sequence"/>
</dbReference>
<dbReference type="GO" id="GO:0002949">
    <property type="term" value="P:tRNA threonylcarbamoyladenosine modification"/>
    <property type="evidence" value="ECO:0007669"/>
    <property type="project" value="InterPro"/>
</dbReference>
<gene>
    <name evidence="11" type="ORF">COT27_03715</name>
</gene>
<keyword evidence="4" id="KW-0963">Cytoplasm</keyword>
<dbReference type="GO" id="GO:0046872">
    <property type="term" value="F:metal ion binding"/>
    <property type="evidence" value="ECO:0007669"/>
    <property type="project" value="UniProtKB-KW"/>
</dbReference>
<evidence type="ECO:0000256" key="10">
    <source>
        <dbReference type="ARBA" id="ARBA00032441"/>
    </source>
</evidence>
<evidence type="ECO:0000313" key="12">
    <source>
        <dbReference type="Proteomes" id="UP000230586"/>
    </source>
</evidence>
<accession>A0A2M6XRM6</accession>
<protein>
    <recommendedName>
        <fullName evidence="3">tRNA threonylcarbamoyladenosine biosynthesis protein TsaE</fullName>
    </recommendedName>
    <alternativeName>
        <fullName evidence="10">t(6)A37 threonylcarbamoyladenosine biosynthesis protein TsaE</fullName>
    </alternativeName>
</protein>
<dbReference type="PANTHER" id="PTHR33540:SF2">
    <property type="entry name" value="TRNA THREONYLCARBAMOYLADENOSINE BIOSYNTHESIS PROTEIN TSAE"/>
    <property type="match status" value="1"/>
</dbReference>
<dbReference type="PANTHER" id="PTHR33540">
    <property type="entry name" value="TRNA THREONYLCARBAMOYLADENOSINE BIOSYNTHESIS PROTEIN TSAE"/>
    <property type="match status" value="1"/>
</dbReference>
<organism evidence="11 12">
    <name type="scientific">Candidatus Kuenenbacteria bacterium CG08_land_8_20_14_0_20_37_23</name>
    <dbReference type="NCBI Taxonomy" id="1974617"/>
    <lineage>
        <taxon>Bacteria</taxon>
        <taxon>Candidatus Kueneniibacteriota</taxon>
    </lineage>
</organism>
<keyword evidence="7" id="KW-0547">Nucleotide-binding</keyword>
<keyword evidence="5" id="KW-0819">tRNA processing</keyword>
<comment type="similarity">
    <text evidence="2">Belongs to the TsaE family.</text>
</comment>
<name>A0A2M6XRM6_9BACT</name>
<dbReference type="GO" id="GO:0005524">
    <property type="term" value="F:ATP binding"/>
    <property type="evidence" value="ECO:0007669"/>
    <property type="project" value="UniProtKB-KW"/>
</dbReference>
<dbReference type="SUPFAM" id="SSF52540">
    <property type="entry name" value="P-loop containing nucleoside triphosphate hydrolases"/>
    <property type="match status" value="1"/>
</dbReference>
<evidence type="ECO:0000256" key="3">
    <source>
        <dbReference type="ARBA" id="ARBA00019010"/>
    </source>
</evidence>
<evidence type="ECO:0000256" key="5">
    <source>
        <dbReference type="ARBA" id="ARBA00022694"/>
    </source>
</evidence>
<dbReference type="GO" id="GO:0016740">
    <property type="term" value="F:transferase activity"/>
    <property type="evidence" value="ECO:0007669"/>
    <property type="project" value="UniProtKB-KW"/>
</dbReference>
<evidence type="ECO:0000313" key="11">
    <source>
        <dbReference type="EMBL" id="PIU10304.1"/>
    </source>
</evidence>
<proteinExistence type="inferred from homology"/>
<dbReference type="NCBIfam" id="TIGR00150">
    <property type="entry name" value="T6A_YjeE"/>
    <property type="match status" value="1"/>
</dbReference>